<feature type="transmembrane region" description="Helical" evidence="7">
    <location>
        <begin position="98"/>
        <end position="121"/>
    </location>
</feature>
<feature type="transmembrane region" description="Helical" evidence="7">
    <location>
        <begin position="220"/>
        <end position="247"/>
    </location>
</feature>
<dbReference type="Proteomes" id="UP000316988">
    <property type="component" value="Unassembled WGS sequence"/>
</dbReference>
<sequence>METVEWGIPRIPLGDVIEDAINWVKSTFRWFFNFIADVIEAAVNGLTDLLQWPPVLVTVVILAAIAWLVRDWKLALGSVVGLLFIVSVDQWDNAMATLSLVLVAALVALVIGIPLGILSARSEAVSRVVRPVLDLMQTMPAFVWLIPTVMLFGLGVPAGTVATIVFALPPGVRLTELGIRQVDSEVVEAGQAFGGTPRQILGGIQMPLAMPTIMAGVNQVIMLALSMAVIAGMVGGAGLGGAVITAIQRFNVGLGFEAGLSVVVLAILLDRITAAAGAGGLGRFKGRRRAREDKDARQQSAEAGDKPVGVHIANGP</sequence>
<dbReference type="SUPFAM" id="SSF161098">
    <property type="entry name" value="MetI-like"/>
    <property type="match status" value="1"/>
</dbReference>
<keyword evidence="2 7" id="KW-0813">Transport</keyword>
<dbReference type="PANTHER" id="PTHR47737:SF1">
    <property type="entry name" value="GLYCINE BETAINE_PROLINE BETAINE TRANSPORT SYSTEM PERMEASE PROTEIN PROW"/>
    <property type="match status" value="1"/>
</dbReference>
<dbReference type="GO" id="GO:0043190">
    <property type="term" value="C:ATP-binding cassette (ABC) transporter complex"/>
    <property type="evidence" value="ECO:0007669"/>
    <property type="project" value="TreeGrafter"/>
</dbReference>
<dbReference type="AlphaFoldDB" id="A0A554RX62"/>
<dbReference type="PROSITE" id="PS50928">
    <property type="entry name" value="ABC_TM1"/>
    <property type="match status" value="1"/>
</dbReference>
<dbReference type="Pfam" id="PF00528">
    <property type="entry name" value="BPD_transp_1"/>
    <property type="match status" value="1"/>
</dbReference>
<comment type="caution">
    <text evidence="10">The sequence shown here is derived from an EMBL/GenBank/DDBJ whole genome shotgun (WGS) entry which is preliminary data.</text>
</comment>
<evidence type="ECO:0000256" key="4">
    <source>
        <dbReference type="ARBA" id="ARBA00022692"/>
    </source>
</evidence>
<dbReference type="GO" id="GO:0005275">
    <property type="term" value="F:amine transmembrane transporter activity"/>
    <property type="evidence" value="ECO:0007669"/>
    <property type="project" value="TreeGrafter"/>
</dbReference>
<feature type="transmembrane region" description="Helical" evidence="7">
    <location>
        <begin position="141"/>
        <end position="168"/>
    </location>
</feature>
<dbReference type="CDD" id="cd06261">
    <property type="entry name" value="TM_PBP2"/>
    <property type="match status" value="1"/>
</dbReference>
<evidence type="ECO:0000256" key="5">
    <source>
        <dbReference type="ARBA" id="ARBA00022989"/>
    </source>
</evidence>
<evidence type="ECO:0000256" key="7">
    <source>
        <dbReference type="RuleBase" id="RU363032"/>
    </source>
</evidence>
<keyword evidence="11" id="KW-1185">Reference proteome</keyword>
<evidence type="ECO:0000256" key="8">
    <source>
        <dbReference type="SAM" id="MobiDB-lite"/>
    </source>
</evidence>
<keyword evidence="3" id="KW-1003">Cell membrane</keyword>
<protein>
    <submittedName>
        <fullName evidence="10">ABC transporter permease subunit</fullName>
    </submittedName>
</protein>
<evidence type="ECO:0000259" key="9">
    <source>
        <dbReference type="PROSITE" id="PS50928"/>
    </source>
</evidence>
<evidence type="ECO:0000313" key="10">
    <source>
        <dbReference type="EMBL" id="TSD58672.1"/>
    </source>
</evidence>
<dbReference type="OrthoDB" id="9815258at2"/>
<gene>
    <name evidence="10" type="ORF">FNM00_14085</name>
</gene>
<keyword evidence="5 7" id="KW-1133">Transmembrane helix</keyword>
<evidence type="ECO:0000256" key="1">
    <source>
        <dbReference type="ARBA" id="ARBA00004141"/>
    </source>
</evidence>
<feature type="transmembrane region" description="Helical" evidence="7">
    <location>
        <begin position="74"/>
        <end position="91"/>
    </location>
</feature>
<dbReference type="GO" id="GO:0031460">
    <property type="term" value="P:glycine betaine transport"/>
    <property type="evidence" value="ECO:0007669"/>
    <property type="project" value="TreeGrafter"/>
</dbReference>
<comment type="subcellular location">
    <subcellularLocation>
        <location evidence="7">Cell membrane</location>
        <topology evidence="7">Multi-pass membrane protein</topology>
    </subcellularLocation>
    <subcellularLocation>
        <location evidence="1">Membrane</location>
        <topology evidence="1">Multi-pass membrane protein</topology>
    </subcellularLocation>
</comment>
<accession>A0A554RX62</accession>
<evidence type="ECO:0000256" key="3">
    <source>
        <dbReference type="ARBA" id="ARBA00022475"/>
    </source>
</evidence>
<evidence type="ECO:0000256" key="6">
    <source>
        <dbReference type="ARBA" id="ARBA00023136"/>
    </source>
</evidence>
<keyword evidence="6 7" id="KW-0472">Membrane</keyword>
<dbReference type="GO" id="GO:0015871">
    <property type="term" value="P:choline transport"/>
    <property type="evidence" value="ECO:0007669"/>
    <property type="project" value="TreeGrafter"/>
</dbReference>
<keyword evidence="4 7" id="KW-0812">Transmembrane</keyword>
<dbReference type="GO" id="GO:0015226">
    <property type="term" value="F:carnitine transmembrane transporter activity"/>
    <property type="evidence" value="ECO:0007669"/>
    <property type="project" value="TreeGrafter"/>
</dbReference>
<feature type="region of interest" description="Disordered" evidence="8">
    <location>
        <begin position="286"/>
        <end position="316"/>
    </location>
</feature>
<organism evidence="10 11">
    <name type="scientific">Aeromicrobium piscarium</name>
    <dbReference type="NCBI Taxonomy" id="2590901"/>
    <lineage>
        <taxon>Bacteria</taxon>
        <taxon>Bacillati</taxon>
        <taxon>Actinomycetota</taxon>
        <taxon>Actinomycetes</taxon>
        <taxon>Propionibacteriales</taxon>
        <taxon>Nocardioidaceae</taxon>
        <taxon>Aeromicrobium</taxon>
    </lineage>
</organism>
<reference evidence="10 11" key="1">
    <citation type="submission" date="2019-07" db="EMBL/GenBank/DDBJ databases">
        <authorList>
            <person name="Zhao L.H."/>
        </authorList>
    </citation>
    <scope>NUCLEOTIDE SEQUENCE [LARGE SCALE GENOMIC DNA]</scope>
    <source>
        <strain evidence="10 11">Co35</strain>
    </source>
</reference>
<proteinExistence type="inferred from homology"/>
<dbReference type="InterPro" id="IPR000515">
    <property type="entry name" value="MetI-like"/>
</dbReference>
<dbReference type="EMBL" id="VLNT01000013">
    <property type="protein sequence ID" value="TSD58672.1"/>
    <property type="molecule type" value="Genomic_DNA"/>
</dbReference>
<comment type="similarity">
    <text evidence="7">Belongs to the binding-protein-dependent transport system permease family.</text>
</comment>
<dbReference type="PANTHER" id="PTHR47737">
    <property type="entry name" value="GLYCINE BETAINE/PROLINE BETAINE TRANSPORT SYSTEM PERMEASE PROTEIN PROW"/>
    <property type="match status" value="1"/>
</dbReference>
<feature type="domain" description="ABC transmembrane type-1" evidence="9">
    <location>
        <begin position="94"/>
        <end position="273"/>
    </location>
</feature>
<evidence type="ECO:0000313" key="11">
    <source>
        <dbReference type="Proteomes" id="UP000316988"/>
    </source>
</evidence>
<evidence type="ECO:0000256" key="2">
    <source>
        <dbReference type="ARBA" id="ARBA00022448"/>
    </source>
</evidence>
<dbReference type="Gene3D" id="1.10.3720.10">
    <property type="entry name" value="MetI-like"/>
    <property type="match status" value="1"/>
</dbReference>
<name>A0A554RX62_9ACTN</name>
<feature type="transmembrane region" description="Helical" evidence="7">
    <location>
        <begin position="49"/>
        <end position="68"/>
    </location>
</feature>
<dbReference type="InterPro" id="IPR035906">
    <property type="entry name" value="MetI-like_sf"/>
</dbReference>
<dbReference type="FunFam" id="1.10.3720.10:FF:000001">
    <property type="entry name" value="Glycine betaine ABC transporter, permease"/>
    <property type="match status" value="1"/>
</dbReference>